<dbReference type="PANTHER" id="PTHR11559">
    <property type="entry name" value="CARBOXYLESTERASE"/>
    <property type="match status" value="1"/>
</dbReference>
<gene>
    <name evidence="5" type="ORF">PROFUN_00886</name>
</gene>
<comment type="similarity">
    <text evidence="1 3">Belongs to the type-B carboxylesterase/lipase family.</text>
</comment>
<reference evidence="5 6" key="1">
    <citation type="journal article" date="2018" name="Genome Biol. Evol.">
        <title>Multiple Roots of Fruiting Body Formation in Amoebozoa.</title>
        <authorList>
            <person name="Hillmann F."/>
            <person name="Forbes G."/>
            <person name="Novohradska S."/>
            <person name="Ferling I."/>
            <person name="Riege K."/>
            <person name="Groth M."/>
            <person name="Westermann M."/>
            <person name="Marz M."/>
            <person name="Spaller T."/>
            <person name="Winckler T."/>
            <person name="Schaap P."/>
            <person name="Glockner G."/>
        </authorList>
    </citation>
    <scope>NUCLEOTIDE SEQUENCE [LARGE SCALE GENOMIC DNA]</scope>
    <source>
        <strain evidence="5 6">Jena</strain>
    </source>
</reference>
<feature type="domain" description="Carboxylesterase type B" evidence="4">
    <location>
        <begin position="31"/>
        <end position="523"/>
    </location>
</feature>
<dbReference type="EC" id="3.1.1.-" evidence="3"/>
<dbReference type="EMBL" id="MDYQ01000002">
    <property type="protein sequence ID" value="PRP89622.1"/>
    <property type="molecule type" value="Genomic_DNA"/>
</dbReference>
<dbReference type="InterPro" id="IPR019826">
    <property type="entry name" value="Carboxylesterase_B_AS"/>
</dbReference>
<dbReference type="OrthoDB" id="408631at2759"/>
<comment type="caution">
    <text evidence="5">The sequence shown here is derived from an EMBL/GenBank/DDBJ whole genome shotgun (WGS) entry which is preliminary data.</text>
</comment>
<protein>
    <recommendedName>
        <fullName evidence="3">Carboxylic ester hydrolase</fullName>
        <ecNumber evidence="3">3.1.1.-</ecNumber>
    </recommendedName>
</protein>
<dbReference type="AlphaFoldDB" id="A0A2P6P090"/>
<organism evidence="5 6">
    <name type="scientific">Planoprotostelium fungivorum</name>
    <dbReference type="NCBI Taxonomy" id="1890364"/>
    <lineage>
        <taxon>Eukaryota</taxon>
        <taxon>Amoebozoa</taxon>
        <taxon>Evosea</taxon>
        <taxon>Variosea</taxon>
        <taxon>Cavosteliida</taxon>
        <taxon>Cavosteliaceae</taxon>
        <taxon>Planoprotostelium</taxon>
    </lineage>
</organism>
<sequence>MEVITTSGPVRGFIDTHPLSKDSTVHLPPGSQKPIKKWLGIPYAKCQRWTYPEEPEHWEEARECYDFGPIPPQNVSGLETIWDKSGIITRRYPQSDTECLNLNVFCPSQASAIHSLPSSSLHRLTFTSQEGKKLPVMVWIYGGSFRDGNSAQTGIYDPTDLLRHFPDVIVVTGNYRVNVLGFICHDDLRELNAERQTGNYGIADQQMMLRWVKNNIERFGGDVDNITLFGESAGAVSVAIHMTLEKSSGFKRAILQSGTADTIPPGDNSHVWGELVRYCGIDESLPPLQKIEAMRKIPNSKLMEAVENNTHWKYVPSLGHIIPLSPAKQISAGYINSDITNVILGCNTDEGSLFGRGYIVDLTDPVKYATLLNTIPGIAREHVRQAYPGLPGDKTTPEGEKAAYKAEADLISDVMFIGPAIAAARNNATVRLYHFDHLCGWLKQSIEDVNRPHLGIMHASEIASVFLHTPCFDESRDAQGKDWKISYDMAKRWIQFAVNGEPQAWPIYNGRGGKVMTFRESKGEVEGDQMFETANALDEEEEREVNMQLWHDIYNAKNGRLTDQLYFAAKMLSLTYLPSWITGKK</sequence>
<dbReference type="InterPro" id="IPR050309">
    <property type="entry name" value="Type-B_Carboxylest/Lipase"/>
</dbReference>
<dbReference type="InterPro" id="IPR029058">
    <property type="entry name" value="AB_hydrolase_fold"/>
</dbReference>
<keyword evidence="2 3" id="KW-0378">Hydrolase</keyword>
<dbReference type="InParanoid" id="A0A2P6P090"/>
<proteinExistence type="inferred from homology"/>
<accession>A0A2P6P090</accession>
<keyword evidence="6" id="KW-1185">Reference proteome</keyword>
<evidence type="ECO:0000259" key="4">
    <source>
        <dbReference type="Pfam" id="PF00135"/>
    </source>
</evidence>
<dbReference type="SUPFAM" id="SSF53474">
    <property type="entry name" value="alpha/beta-Hydrolases"/>
    <property type="match status" value="1"/>
</dbReference>
<dbReference type="STRING" id="1890364.A0A2P6P090"/>
<evidence type="ECO:0000256" key="2">
    <source>
        <dbReference type="ARBA" id="ARBA00022801"/>
    </source>
</evidence>
<evidence type="ECO:0000313" key="5">
    <source>
        <dbReference type="EMBL" id="PRP89622.1"/>
    </source>
</evidence>
<dbReference type="InterPro" id="IPR002018">
    <property type="entry name" value="CarbesteraseB"/>
</dbReference>
<evidence type="ECO:0000313" key="6">
    <source>
        <dbReference type="Proteomes" id="UP000241769"/>
    </source>
</evidence>
<dbReference type="GO" id="GO:0016787">
    <property type="term" value="F:hydrolase activity"/>
    <property type="evidence" value="ECO:0007669"/>
    <property type="project" value="UniProtKB-KW"/>
</dbReference>
<dbReference type="ESTHER" id="9myce-a0a2p6p090">
    <property type="family name" value="Carb_B_Root"/>
</dbReference>
<dbReference type="Gene3D" id="3.40.50.1820">
    <property type="entry name" value="alpha/beta hydrolase"/>
    <property type="match status" value="1"/>
</dbReference>
<dbReference type="PROSITE" id="PS00122">
    <property type="entry name" value="CARBOXYLESTERASE_B_1"/>
    <property type="match status" value="1"/>
</dbReference>
<evidence type="ECO:0000256" key="3">
    <source>
        <dbReference type="RuleBase" id="RU361235"/>
    </source>
</evidence>
<name>A0A2P6P090_9EUKA</name>
<evidence type="ECO:0000256" key="1">
    <source>
        <dbReference type="ARBA" id="ARBA00005964"/>
    </source>
</evidence>
<dbReference type="Proteomes" id="UP000241769">
    <property type="component" value="Unassembled WGS sequence"/>
</dbReference>
<dbReference type="Pfam" id="PF00135">
    <property type="entry name" value="COesterase"/>
    <property type="match status" value="1"/>
</dbReference>